<dbReference type="PRINTS" id="PR00053">
    <property type="entry name" value="FORKHEAD"/>
</dbReference>
<reference evidence="8" key="2">
    <citation type="submission" date="2021-10" db="EMBL/GenBank/DDBJ databases">
        <title>Phylogenomics reveals ancestral predisposition of the termite-cultivated fungus Termitomyces towards a domesticated lifestyle.</title>
        <authorList>
            <person name="Auxier B."/>
            <person name="Grum-Grzhimaylo A."/>
            <person name="Cardenas M.E."/>
            <person name="Lodge J.D."/>
            <person name="Laessoe T."/>
            <person name="Pedersen O."/>
            <person name="Smith M.E."/>
            <person name="Kuyper T.W."/>
            <person name="Franco-Molano E.A."/>
            <person name="Baroni T.J."/>
            <person name="Aanen D.K."/>
        </authorList>
    </citation>
    <scope>NUCLEOTIDE SEQUENCE</scope>
    <source>
        <strain evidence="8">D49</strain>
    </source>
</reference>
<dbReference type="Pfam" id="PF00250">
    <property type="entry name" value="Forkhead"/>
    <property type="match status" value="1"/>
</dbReference>
<dbReference type="AlphaFoldDB" id="A0A9P7GKT1"/>
<comment type="subcellular location">
    <subcellularLocation>
        <location evidence="5">Nucleus</location>
    </subcellularLocation>
</comment>
<evidence type="ECO:0000256" key="2">
    <source>
        <dbReference type="ARBA" id="ARBA00023125"/>
    </source>
</evidence>
<dbReference type="PANTHER" id="PTHR46078">
    <property type="entry name" value="FORKHEAD BOX PROTEIN J2 FAMILY MEMBER"/>
    <property type="match status" value="1"/>
</dbReference>
<dbReference type="Proteomes" id="UP000717328">
    <property type="component" value="Unassembled WGS sequence"/>
</dbReference>
<feature type="DNA-binding region" description="Fork-head" evidence="5">
    <location>
        <begin position="80"/>
        <end position="170"/>
    </location>
</feature>
<name>A0A9P7GKT1_9AGAR</name>
<proteinExistence type="predicted"/>
<feature type="domain" description="Fork-head" evidence="7">
    <location>
        <begin position="80"/>
        <end position="170"/>
    </location>
</feature>
<dbReference type="OrthoDB" id="5954824at2759"/>
<evidence type="ECO:0000313" key="9">
    <source>
        <dbReference type="Proteomes" id="UP000717328"/>
    </source>
</evidence>
<organism evidence="8 9">
    <name type="scientific">Sphagnurus paluster</name>
    <dbReference type="NCBI Taxonomy" id="117069"/>
    <lineage>
        <taxon>Eukaryota</taxon>
        <taxon>Fungi</taxon>
        <taxon>Dikarya</taxon>
        <taxon>Basidiomycota</taxon>
        <taxon>Agaricomycotina</taxon>
        <taxon>Agaricomycetes</taxon>
        <taxon>Agaricomycetidae</taxon>
        <taxon>Agaricales</taxon>
        <taxon>Tricholomatineae</taxon>
        <taxon>Lyophyllaceae</taxon>
        <taxon>Sphagnurus</taxon>
    </lineage>
</organism>
<protein>
    <recommendedName>
        <fullName evidence="7">Fork-head domain-containing protein</fullName>
    </recommendedName>
</protein>
<reference evidence="8" key="1">
    <citation type="submission" date="2021-02" db="EMBL/GenBank/DDBJ databases">
        <authorList>
            <person name="Nieuwenhuis M."/>
            <person name="Van De Peppel L.J.J."/>
        </authorList>
    </citation>
    <scope>NUCLEOTIDE SEQUENCE</scope>
    <source>
        <strain evidence="8">D49</strain>
    </source>
</reference>
<dbReference type="InterPro" id="IPR036388">
    <property type="entry name" value="WH-like_DNA-bd_sf"/>
</dbReference>
<keyword evidence="3" id="KW-0804">Transcription</keyword>
<evidence type="ECO:0000256" key="4">
    <source>
        <dbReference type="ARBA" id="ARBA00023242"/>
    </source>
</evidence>
<keyword evidence="1" id="KW-0805">Transcription regulation</keyword>
<dbReference type="SUPFAM" id="SSF46785">
    <property type="entry name" value="Winged helix' DNA-binding domain"/>
    <property type="match status" value="1"/>
</dbReference>
<dbReference type="GO" id="GO:0005634">
    <property type="term" value="C:nucleus"/>
    <property type="evidence" value="ECO:0007669"/>
    <property type="project" value="UniProtKB-SubCell"/>
</dbReference>
<gene>
    <name evidence="8" type="ORF">H0H81_004993</name>
</gene>
<evidence type="ECO:0000256" key="3">
    <source>
        <dbReference type="ARBA" id="ARBA00023163"/>
    </source>
</evidence>
<evidence type="ECO:0000256" key="1">
    <source>
        <dbReference type="ARBA" id="ARBA00023015"/>
    </source>
</evidence>
<dbReference type="InterPro" id="IPR036390">
    <property type="entry name" value="WH_DNA-bd_sf"/>
</dbReference>
<dbReference type="PANTHER" id="PTHR46078:SF2">
    <property type="entry name" value="FORK-HEAD DOMAIN-CONTAINING PROTEIN"/>
    <property type="match status" value="1"/>
</dbReference>
<sequence length="392" mass="44268">MSSLRNILNPEDTRRRTVKLILNMDQASMSEMPSSPGTSPLSDASEKVVTEPIEDPTAKDHEFHPDCPDSLACLPDTNGRPQHTLPVILRCAILGSPRKRLTIRDIYAAMEAKYSYYKTAGPTWKQSVRHHLSLNRLFERQPRPVTDPGFGSYWTVNLNAPPGTKRPRKRGRQSKETEDESSLPPKKRGRPRTILPFSDMEGLQVFSQSDEYEERNIASTSAQVEGDYIGERQEYGEDEDVAYVSEEECESEEEVIHPMDRRGSLVGLGAYAPSRSPQPFSLPPFSSLRNGLSMDSIIDSLQVEIASLRRQSADAISLSLRLSEQLVQVQAESSRTMATLRTMEERLEDESKRRIEAERAANDEEKKRMRAEDALNELLERSLTNVDQLSMS</sequence>
<evidence type="ECO:0000259" key="7">
    <source>
        <dbReference type="PROSITE" id="PS50039"/>
    </source>
</evidence>
<feature type="region of interest" description="Disordered" evidence="6">
    <location>
        <begin position="153"/>
        <end position="194"/>
    </location>
</feature>
<feature type="region of interest" description="Disordered" evidence="6">
    <location>
        <begin position="350"/>
        <end position="370"/>
    </location>
</feature>
<keyword evidence="9" id="KW-1185">Reference proteome</keyword>
<evidence type="ECO:0000313" key="8">
    <source>
        <dbReference type="EMBL" id="KAG5652449.1"/>
    </source>
</evidence>
<feature type="region of interest" description="Disordered" evidence="6">
    <location>
        <begin position="25"/>
        <end position="44"/>
    </location>
</feature>
<evidence type="ECO:0000256" key="6">
    <source>
        <dbReference type="SAM" id="MobiDB-lite"/>
    </source>
</evidence>
<dbReference type="Gene3D" id="1.10.10.10">
    <property type="entry name" value="Winged helix-like DNA-binding domain superfamily/Winged helix DNA-binding domain"/>
    <property type="match status" value="1"/>
</dbReference>
<accession>A0A9P7GKT1</accession>
<dbReference type="InterPro" id="IPR045912">
    <property type="entry name" value="FOXJ2/3-like"/>
</dbReference>
<dbReference type="PROSITE" id="PS50039">
    <property type="entry name" value="FORK_HEAD_3"/>
    <property type="match status" value="1"/>
</dbReference>
<comment type="caution">
    <text evidence="8">The sequence shown here is derived from an EMBL/GenBank/DDBJ whole genome shotgun (WGS) entry which is preliminary data.</text>
</comment>
<dbReference type="EMBL" id="JABCKI010000126">
    <property type="protein sequence ID" value="KAG5652449.1"/>
    <property type="molecule type" value="Genomic_DNA"/>
</dbReference>
<dbReference type="SMART" id="SM00339">
    <property type="entry name" value="FH"/>
    <property type="match status" value="1"/>
</dbReference>
<keyword evidence="4 5" id="KW-0539">Nucleus</keyword>
<dbReference type="CDD" id="cd00059">
    <property type="entry name" value="FH_FOX"/>
    <property type="match status" value="1"/>
</dbReference>
<dbReference type="InterPro" id="IPR001766">
    <property type="entry name" value="Fork_head_dom"/>
</dbReference>
<feature type="compositionally biased region" description="Polar residues" evidence="6">
    <location>
        <begin position="25"/>
        <end position="42"/>
    </location>
</feature>
<keyword evidence="2 5" id="KW-0238">DNA-binding</keyword>
<evidence type="ECO:0000256" key="5">
    <source>
        <dbReference type="PROSITE-ProRule" id="PRU00089"/>
    </source>
</evidence>
<feature type="region of interest" description="Disordered" evidence="6">
    <location>
        <begin position="210"/>
        <end position="230"/>
    </location>
</feature>
<dbReference type="GO" id="GO:0000981">
    <property type="term" value="F:DNA-binding transcription factor activity, RNA polymerase II-specific"/>
    <property type="evidence" value="ECO:0007669"/>
    <property type="project" value="TreeGrafter"/>
</dbReference>
<dbReference type="GO" id="GO:0000978">
    <property type="term" value="F:RNA polymerase II cis-regulatory region sequence-specific DNA binding"/>
    <property type="evidence" value="ECO:0007669"/>
    <property type="project" value="TreeGrafter"/>
</dbReference>